<comment type="caution">
    <text evidence="12">The sequence shown here is derived from an EMBL/GenBank/DDBJ whole genome shotgun (WGS) entry which is preliminary data.</text>
</comment>
<proteinExistence type="inferred from homology"/>
<dbReference type="InterPro" id="IPR023346">
    <property type="entry name" value="Lysozyme-like_dom_sf"/>
</dbReference>
<dbReference type="GO" id="GO:0071555">
    <property type="term" value="P:cell wall organization"/>
    <property type="evidence" value="ECO:0007669"/>
    <property type="project" value="UniProtKB-KW"/>
</dbReference>
<dbReference type="Gene3D" id="1.10.530.10">
    <property type="match status" value="1"/>
</dbReference>
<comment type="catalytic activity">
    <reaction evidence="1 9">
        <text>Exolytic cleavage of the (1-&gt;4)-beta-glycosidic linkage between N-acetylmuramic acid (MurNAc) and N-acetylglucosamine (GlcNAc) residues in peptidoglycan, from either the reducing or the non-reducing ends of the peptidoglycan chains, with concomitant formation of a 1,6-anhydrobond in the MurNAc residue.</text>
        <dbReference type="EC" id="4.2.2.n1"/>
    </reaction>
</comment>
<feature type="active site" evidence="9">
    <location>
        <position position="312"/>
    </location>
</feature>
<keyword evidence="4 9" id="KW-0732">Signal</keyword>
<feature type="domain" description="Solute-binding protein family 3/N-terminal" evidence="11">
    <location>
        <begin position="43"/>
        <end position="267"/>
    </location>
</feature>
<dbReference type="Pfam" id="PF00497">
    <property type="entry name" value="SBP_bac_3"/>
    <property type="match status" value="1"/>
</dbReference>
<feature type="region of interest" description="LT domain" evidence="9">
    <location>
        <begin position="268"/>
        <end position="481"/>
    </location>
</feature>
<evidence type="ECO:0000256" key="6">
    <source>
        <dbReference type="ARBA" id="ARBA00023237"/>
    </source>
</evidence>
<comment type="similarity">
    <text evidence="9">In the C-terminal section; belongs to the transglycosylase Slt family.</text>
</comment>
<comment type="function">
    <text evidence="9">Murein-degrading enzyme that degrades murein glycan strands and insoluble, high-molecular weight murein sacculi, with the concomitant formation of a 1,6-anhydromuramoyl product. Lytic transglycosylases (LTs) play an integral role in the metabolism of the peptidoglycan (PG) sacculus. Their lytic action creates space within the PG sacculus to allow for its expansion as well as for the insertion of various structures such as secretion systems and flagella.</text>
</comment>
<accession>A0A1B8H0C7</accession>
<dbReference type="PANTHER" id="PTHR35936">
    <property type="entry name" value="MEMBRANE-BOUND LYTIC MUREIN TRANSGLYCOSYLASE F"/>
    <property type="match status" value="1"/>
</dbReference>
<keyword evidence="8 9" id="KW-0961">Cell wall biogenesis/degradation</keyword>
<dbReference type="SUPFAM" id="SSF53850">
    <property type="entry name" value="Periplasmic binding protein-like II"/>
    <property type="match status" value="1"/>
</dbReference>
<evidence type="ECO:0000256" key="1">
    <source>
        <dbReference type="ARBA" id="ARBA00001420"/>
    </source>
</evidence>
<dbReference type="EC" id="4.2.2.n1" evidence="9"/>
<dbReference type="GO" id="GO:0008933">
    <property type="term" value="F:peptidoglycan lytic transglycosylase activity"/>
    <property type="evidence" value="ECO:0007669"/>
    <property type="project" value="UniProtKB-UniRule"/>
</dbReference>
<dbReference type="AlphaFoldDB" id="A0A1B8H0C7"/>
<comment type="similarity">
    <text evidence="9">In the N-terminal section; belongs to the bacterial solute-binding protein 3 family.</text>
</comment>
<dbReference type="InterPro" id="IPR001638">
    <property type="entry name" value="Solute-binding_3/MltF_N"/>
</dbReference>
<name>A0A1B8H0C7_9GAMM</name>
<keyword evidence="7 9" id="KW-0456">Lyase</keyword>
<dbReference type="SUPFAM" id="SSF53955">
    <property type="entry name" value="Lysozyme-like"/>
    <property type="match status" value="1"/>
</dbReference>
<dbReference type="HAMAP" id="MF_02016">
    <property type="entry name" value="MltF"/>
    <property type="match status" value="1"/>
</dbReference>
<evidence type="ECO:0000259" key="11">
    <source>
        <dbReference type="SMART" id="SM00062"/>
    </source>
</evidence>
<dbReference type="RefSeq" id="WP_067426589.1">
    <property type="nucleotide sequence ID" value="NZ_LZEX01000045.1"/>
</dbReference>
<evidence type="ECO:0000256" key="2">
    <source>
        <dbReference type="ARBA" id="ARBA00007734"/>
    </source>
</evidence>
<reference evidence="12 13" key="1">
    <citation type="submission" date="2016-06" db="EMBL/GenBank/DDBJ databases">
        <authorList>
            <person name="Kjaerup R.B."/>
            <person name="Dalgaard T.S."/>
            <person name="Juul-Madsen H.R."/>
        </authorList>
    </citation>
    <scope>NUCLEOTIDE SEQUENCE [LARGE SCALE GENOMIC DNA]</scope>
    <source>
        <strain evidence="12 13">GCSL-Mp3</strain>
    </source>
</reference>
<comment type="caution">
    <text evidence="9">Lacks conserved residue(s) required for the propagation of feature annotation.</text>
</comment>
<dbReference type="SMART" id="SM00062">
    <property type="entry name" value="PBPb"/>
    <property type="match status" value="1"/>
</dbReference>
<dbReference type="STRING" id="368603.AYY16_01740"/>
<dbReference type="InterPro" id="IPR000189">
    <property type="entry name" value="Transglyc_AS"/>
</dbReference>
<evidence type="ECO:0000256" key="8">
    <source>
        <dbReference type="ARBA" id="ARBA00023316"/>
    </source>
</evidence>
<dbReference type="PANTHER" id="PTHR35936:SF32">
    <property type="entry name" value="MEMBRANE-BOUND LYTIC MUREIN TRANSGLYCOSYLASE F"/>
    <property type="match status" value="1"/>
</dbReference>
<dbReference type="Gene3D" id="3.40.190.10">
    <property type="entry name" value="Periplasmic binding protein-like II"/>
    <property type="match status" value="2"/>
</dbReference>
<evidence type="ECO:0000256" key="3">
    <source>
        <dbReference type="ARBA" id="ARBA00010333"/>
    </source>
</evidence>
<keyword evidence="10" id="KW-1133">Transmembrane helix</keyword>
<dbReference type="Proteomes" id="UP000092247">
    <property type="component" value="Unassembled WGS sequence"/>
</dbReference>
<dbReference type="Pfam" id="PF01464">
    <property type="entry name" value="SLT"/>
    <property type="match status" value="1"/>
</dbReference>
<evidence type="ECO:0000256" key="10">
    <source>
        <dbReference type="SAM" id="Phobius"/>
    </source>
</evidence>
<evidence type="ECO:0000256" key="4">
    <source>
        <dbReference type="ARBA" id="ARBA00022729"/>
    </source>
</evidence>
<comment type="domain">
    <text evidence="9">The N-terminal domain does not have lytic activity and probably modulates enzymatic activity. The C-terminal domain is the catalytic active domain.</text>
</comment>
<dbReference type="InterPro" id="IPR008258">
    <property type="entry name" value="Transglycosylase_SLT_dom_1"/>
</dbReference>
<evidence type="ECO:0000256" key="5">
    <source>
        <dbReference type="ARBA" id="ARBA00023136"/>
    </source>
</evidence>
<keyword evidence="10" id="KW-0812">Transmembrane</keyword>
<dbReference type="GO" id="GO:0009279">
    <property type="term" value="C:cell outer membrane"/>
    <property type="evidence" value="ECO:0007669"/>
    <property type="project" value="UniProtKB-SubCell"/>
</dbReference>
<dbReference type="GO" id="GO:0009253">
    <property type="term" value="P:peptidoglycan catabolic process"/>
    <property type="evidence" value="ECO:0007669"/>
    <property type="project" value="TreeGrafter"/>
</dbReference>
<comment type="subcellular location">
    <subcellularLocation>
        <location evidence="9">Cell outer membrane</location>
        <topology evidence="9">Peripheral membrane protein</topology>
    </subcellularLocation>
    <text evidence="9">Attached to the inner leaflet of the outer membrane.</text>
</comment>
<dbReference type="FunFam" id="1.10.530.10:FF:000003">
    <property type="entry name" value="Membrane-bound lytic murein transglycosylase F"/>
    <property type="match status" value="1"/>
</dbReference>
<keyword evidence="6 9" id="KW-0998">Cell outer membrane</keyword>
<dbReference type="NCBIfam" id="NF008112">
    <property type="entry name" value="PRK10859.1"/>
    <property type="match status" value="1"/>
</dbReference>
<keyword evidence="5 9" id="KW-0472">Membrane</keyword>
<evidence type="ECO:0000256" key="9">
    <source>
        <dbReference type="HAMAP-Rule" id="MF_02016"/>
    </source>
</evidence>
<dbReference type="CDD" id="cd13403">
    <property type="entry name" value="MLTF-like"/>
    <property type="match status" value="1"/>
</dbReference>
<dbReference type="PROSITE" id="PS00922">
    <property type="entry name" value="TRANSGLYCOSYLASE"/>
    <property type="match status" value="1"/>
</dbReference>
<comment type="similarity">
    <text evidence="2">Belongs to the transglycosylase Slt family.</text>
</comment>
<evidence type="ECO:0000313" key="13">
    <source>
        <dbReference type="Proteomes" id="UP000092247"/>
    </source>
</evidence>
<dbReference type="EMBL" id="LZEX01000045">
    <property type="protein sequence ID" value="OBU02524.1"/>
    <property type="molecule type" value="Genomic_DNA"/>
</dbReference>
<sequence>MVHKKINYVVIVIVALFSAALIAINISWPTQQQQLNRILARGELRVSAMASPLITFNKQGQASGFDYELAQRFADYLGVKLVVQERDGVNDLFDDLNNNDADLLAAGLIYNEDRLNSAMSGPAYYTVAQQLLYRMGNKRPRDLGDLGSPVYVTTGSAHARLLQKLKNEKYPDLEIREVDDINSNRLLQQLAKGEIDYVVSDSVSVAQEQHIHPNVAVAFEVTENQPMTWYLKRSEDSSLNAALLDFFNQTSEGDTLARLEEKYFSHMNQFNYVDTKTFITAINTQLAKYRPLFEKYAGKMDWQVLAAIAWQESHWNPTATSPTGVRGIMMLTRPTAAFFGIEDRLDPEQSIKGGGTYINYLMDKLPDSIAEDEKIWFALAAYNMGYGHMLDVRRLTEMQGADPDSWLDVKSRLPLLSKKAYYQNLPYGYARGHEAYRYVEGVRRYQLSLQGYLDLHNEELLLNQTPEDEPEKTMLTSAGNP</sequence>
<protein>
    <recommendedName>
        <fullName evidence="9">Membrane-bound lytic murein transglycosylase F</fullName>
        <ecNumber evidence="9">4.2.2.n1</ecNumber>
    </recommendedName>
    <alternativeName>
        <fullName evidence="9">Murein lyase F</fullName>
    </alternativeName>
</protein>
<organism evidence="12 13">
    <name type="scientific">Morganella psychrotolerans</name>
    <dbReference type="NCBI Taxonomy" id="368603"/>
    <lineage>
        <taxon>Bacteria</taxon>
        <taxon>Pseudomonadati</taxon>
        <taxon>Pseudomonadota</taxon>
        <taxon>Gammaproteobacteria</taxon>
        <taxon>Enterobacterales</taxon>
        <taxon>Morganellaceae</taxon>
        <taxon>Morganella</taxon>
    </lineage>
</organism>
<feature type="transmembrane region" description="Helical" evidence="10">
    <location>
        <begin position="7"/>
        <end position="28"/>
    </location>
</feature>
<dbReference type="CDD" id="cd01009">
    <property type="entry name" value="PBP2_YfhD_N"/>
    <property type="match status" value="1"/>
</dbReference>
<dbReference type="GO" id="GO:0016998">
    <property type="term" value="P:cell wall macromolecule catabolic process"/>
    <property type="evidence" value="ECO:0007669"/>
    <property type="project" value="UniProtKB-UniRule"/>
</dbReference>
<evidence type="ECO:0000256" key="7">
    <source>
        <dbReference type="ARBA" id="ARBA00023239"/>
    </source>
</evidence>
<comment type="similarity">
    <text evidence="3">Belongs to the bacterial solute-binding protein 3 family.</text>
</comment>
<gene>
    <name evidence="9" type="primary">mltF</name>
    <name evidence="12" type="ORF">AYY17_12800</name>
</gene>
<dbReference type="InterPro" id="IPR023703">
    <property type="entry name" value="MltF"/>
</dbReference>
<evidence type="ECO:0000313" key="12">
    <source>
        <dbReference type="EMBL" id="OBU02524.1"/>
    </source>
</evidence>